<dbReference type="OrthoDB" id="2506484at2759"/>
<sequence length="304" mass="32973">MSKPASKNEIRTPSHTVRVGFTGEAGAEAFARLNGAKGFISHHTSIATSGMNGGAPFENPIQITSYGSQADTLIPRNVYSMNCKLIGTNNNTDDQLHFENINRINLGNIDRFGEFFVGDLIDKIPMIALGIVYGRDLIQDPAHNGKSTVVITLKHTDYDPLTRGHVSWFTKHFIPPARNMEKAQNLCQLGRELQLTGHIRDYDADLFMWENEVTAISVCYGEVQLNLPSPARGAGGPNGGRVPLSLTSASQVTAVNVSKPSSENEVPLFNGDVDPADVADEGEEGSEPLAEMSNKSLGKRPRRG</sequence>
<accession>F4RL55</accession>
<protein>
    <submittedName>
        <fullName evidence="2">Uncharacterized protein</fullName>
    </submittedName>
</protein>
<feature type="compositionally biased region" description="Polar residues" evidence="1">
    <location>
        <begin position="255"/>
        <end position="264"/>
    </location>
</feature>
<dbReference type="VEuPathDB" id="FungiDB:MELLADRAFT_86270"/>
<name>F4RL55_MELLP</name>
<evidence type="ECO:0000256" key="1">
    <source>
        <dbReference type="SAM" id="MobiDB-lite"/>
    </source>
</evidence>
<organism evidence="3">
    <name type="scientific">Melampsora larici-populina (strain 98AG31 / pathotype 3-4-7)</name>
    <name type="common">Poplar leaf rust fungus</name>
    <dbReference type="NCBI Taxonomy" id="747676"/>
    <lineage>
        <taxon>Eukaryota</taxon>
        <taxon>Fungi</taxon>
        <taxon>Dikarya</taxon>
        <taxon>Basidiomycota</taxon>
        <taxon>Pucciniomycotina</taxon>
        <taxon>Pucciniomycetes</taxon>
        <taxon>Pucciniales</taxon>
        <taxon>Melampsoraceae</taxon>
        <taxon>Melampsora</taxon>
    </lineage>
</organism>
<dbReference type="InParanoid" id="F4RL55"/>
<reference evidence="3" key="1">
    <citation type="journal article" date="2011" name="Proc. Natl. Acad. Sci. U.S.A.">
        <title>Obligate biotrophy features unraveled by the genomic analysis of rust fungi.</title>
        <authorList>
            <person name="Duplessis S."/>
            <person name="Cuomo C.A."/>
            <person name="Lin Y.-C."/>
            <person name="Aerts A."/>
            <person name="Tisserant E."/>
            <person name="Veneault-Fourrey C."/>
            <person name="Joly D.L."/>
            <person name="Hacquard S."/>
            <person name="Amselem J."/>
            <person name="Cantarel B.L."/>
            <person name="Chiu R."/>
            <person name="Coutinho P.M."/>
            <person name="Feau N."/>
            <person name="Field M."/>
            <person name="Frey P."/>
            <person name="Gelhaye E."/>
            <person name="Goldberg J."/>
            <person name="Grabherr M.G."/>
            <person name="Kodira C.D."/>
            <person name="Kohler A."/>
            <person name="Kuees U."/>
            <person name="Lindquist E.A."/>
            <person name="Lucas S.M."/>
            <person name="Mago R."/>
            <person name="Mauceli E."/>
            <person name="Morin E."/>
            <person name="Murat C."/>
            <person name="Pangilinan J.L."/>
            <person name="Park R."/>
            <person name="Pearson M."/>
            <person name="Quesneville H."/>
            <person name="Rouhier N."/>
            <person name="Sakthikumar S."/>
            <person name="Salamov A.A."/>
            <person name="Schmutz J."/>
            <person name="Selles B."/>
            <person name="Shapiro H."/>
            <person name="Tanguay P."/>
            <person name="Tuskan G.A."/>
            <person name="Henrissat B."/>
            <person name="Van de Peer Y."/>
            <person name="Rouze P."/>
            <person name="Ellis J.G."/>
            <person name="Dodds P.N."/>
            <person name="Schein J.E."/>
            <person name="Zhong S."/>
            <person name="Hamelin R.C."/>
            <person name="Grigoriev I.V."/>
            <person name="Szabo L.J."/>
            <person name="Martin F."/>
        </authorList>
    </citation>
    <scope>NUCLEOTIDE SEQUENCE [LARGE SCALE GENOMIC DNA]</scope>
    <source>
        <strain evidence="3">98AG31 / pathotype 3-4-7</strain>
    </source>
</reference>
<dbReference type="EMBL" id="GL883106">
    <property type="protein sequence ID" value="EGG06924.1"/>
    <property type="molecule type" value="Genomic_DNA"/>
</dbReference>
<evidence type="ECO:0000313" key="3">
    <source>
        <dbReference type="Proteomes" id="UP000001072"/>
    </source>
</evidence>
<proteinExistence type="predicted"/>
<dbReference type="RefSeq" id="XP_007409884.1">
    <property type="nucleotide sequence ID" value="XM_007409822.1"/>
</dbReference>
<keyword evidence="3" id="KW-1185">Reference proteome</keyword>
<dbReference type="HOGENOM" id="CLU_076149_0_0_1"/>
<feature type="region of interest" description="Disordered" evidence="1">
    <location>
        <begin position="255"/>
        <end position="304"/>
    </location>
</feature>
<dbReference type="AlphaFoldDB" id="F4RL55"/>
<gene>
    <name evidence="2" type="ORF">MELLADRAFT_86270</name>
</gene>
<dbReference type="Proteomes" id="UP000001072">
    <property type="component" value="Unassembled WGS sequence"/>
</dbReference>
<feature type="compositionally biased region" description="Acidic residues" evidence="1">
    <location>
        <begin position="274"/>
        <end position="286"/>
    </location>
</feature>
<dbReference type="GeneID" id="18934127"/>
<dbReference type="KEGG" id="mlr:MELLADRAFT_86270"/>
<evidence type="ECO:0000313" key="2">
    <source>
        <dbReference type="EMBL" id="EGG06924.1"/>
    </source>
</evidence>